<evidence type="ECO:0000256" key="1">
    <source>
        <dbReference type="ARBA" id="ARBA00022603"/>
    </source>
</evidence>
<dbReference type="PANTHER" id="PTHR43861">
    <property type="entry name" value="TRANS-ACONITATE 2-METHYLTRANSFERASE-RELATED"/>
    <property type="match status" value="1"/>
</dbReference>
<dbReference type="Proteomes" id="UP000199024">
    <property type="component" value="Unassembled WGS sequence"/>
</dbReference>
<keyword evidence="2 4" id="KW-0808">Transferase</keyword>
<proteinExistence type="predicted"/>
<dbReference type="InterPro" id="IPR029063">
    <property type="entry name" value="SAM-dependent_MTases_sf"/>
</dbReference>
<dbReference type="GO" id="GO:0032259">
    <property type="term" value="P:methylation"/>
    <property type="evidence" value="ECO:0007669"/>
    <property type="project" value="UniProtKB-KW"/>
</dbReference>
<gene>
    <name evidence="4" type="ORF">SAMN05421771_3678</name>
</gene>
<reference evidence="4 5" key="1">
    <citation type="submission" date="2016-10" db="EMBL/GenBank/DDBJ databases">
        <authorList>
            <person name="de Groot N.N."/>
        </authorList>
    </citation>
    <scope>NUCLEOTIDE SEQUENCE [LARGE SCALE GENOMIC DNA]</scope>
    <source>
        <strain evidence="4 5">DSM 21001</strain>
    </source>
</reference>
<keyword evidence="5" id="KW-1185">Reference proteome</keyword>
<accession>A0A1I6MY51</accession>
<dbReference type="InterPro" id="IPR041698">
    <property type="entry name" value="Methyltransf_25"/>
</dbReference>
<evidence type="ECO:0000313" key="5">
    <source>
        <dbReference type="Proteomes" id="UP000199024"/>
    </source>
</evidence>
<evidence type="ECO:0000259" key="3">
    <source>
        <dbReference type="Pfam" id="PF13649"/>
    </source>
</evidence>
<evidence type="ECO:0000313" key="4">
    <source>
        <dbReference type="EMBL" id="SFS20531.1"/>
    </source>
</evidence>
<dbReference type="Gene3D" id="3.40.50.150">
    <property type="entry name" value="Vaccinia Virus protein VP39"/>
    <property type="match status" value="1"/>
</dbReference>
<name>A0A1I6MY51_9BACT</name>
<protein>
    <submittedName>
        <fullName evidence="4">Methyltransferase domain-containing protein</fullName>
    </submittedName>
</protein>
<dbReference type="AlphaFoldDB" id="A0A1I6MY51"/>
<dbReference type="Pfam" id="PF13649">
    <property type="entry name" value="Methyltransf_25"/>
    <property type="match status" value="1"/>
</dbReference>
<feature type="domain" description="Methyltransferase" evidence="3">
    <location>
        <begin position="39"/>
        <end position="135"/>
    </location>
</feature>
<dbReference type="SUPFAM" id="SSF53335">
    <property type="entry name" value="S-adenosyl-L-methionine-dependent methyltransferases"/>
    <property type="match status" value="1"/>
</dbReference>
<dbReference type="GO" id="GO:0008168">
    <property type="term" value="F:methyltransferase activity"/>
    <property type="evidence" value="ECO:0007669"/>
    <property type="project" value="UniProtKB-KW"/>
</dbReference>
<dbReference type="OrthoDB" id="128512at2"/>
<dbReference type="STRING" id="474950.SAMN05421771_3678"/>
<dbReference type="RefSeq" id="WP_089842303.1">
    <property type="nucleotide sequence ID" value="NZ_FOZL01000002.1"/>
</dbReference>
<evidence type="ECO:0000256" key="2">
    <source>
        <dbReference type="ARBA" id="ARBA00022679"/>
    </source>
</evidence>
<dbReference type="CDD" id="cd02440">
    <property type="entry name" value="AdoMet_MTases"/>
    <property type="match status" value="1"/>
</dbReference>
<dbReference type="PANTHER" id="PTHR43861:SF1">
    <property type="entry name" value="TRANS-ACONITATE 2-METHYLTRANSFERASE"/>
    <property type="match status" value="1"/>
</dbReference>
<sequence>MSDATHFDRRGATYDANETHRRILGLLVSAAPLQPGMRVVDVATGTGAAALKAAEIVGPTGSVFGIDLSAGMLAEARRKATEAAFSHVQFLQADAERFDLPAESVDFIFCASGLVMMQDIPAALRRWVGWLKPNGHLAFDVPAKPFGLSEMVAEAAAAQGILLPYDTVADTPTKCRALLEDAGLIATHIATEVVSDDWVELDKAIAFLEERMDHPAWRALQDAPENAREATRNAYAEIIQKRARAHRFQSKVAQHFVYGRKSKRA</sequence>
<keyword evidence="1 4" id="KW-0489">Methyltransferase</keyword>
<organism evidence="4 5">
    <name type="scientific">Granulicella pectinivorans</name>
    <dbReference type="NCBI Taxonomy" id="474950"/>
    <lineage>
        <taxon>Bacteria</taxon>
        <taxon>Pseudomonadati</taxon>
        <taxon>Acidobacteriota</taxon>
        <taxon>Terriglobia</taxon>
        <taxon>Terriglobales</taxon>
        <taxon>Acidobacteriaceae</taxon>
        <taxon>Granulicella</taxon>
    </lineage>
</organism>
<dbReference type="EMBL" id="FOZL01000002">
    <property type="protein sequence ID" value="SFS20531.1"/>
    <property type="molecule type" value="Genomic_DNA"/>
</dbReference>